<dbReference type="AlphaFoldDB" id="A0A6N8FMK1"/>
<dbReference type="InterPro" id="IPR052557">
    <property type="entry name" value="CAP/Cytokinesis_protein"/>
</dbReference>
<protein>
    <recommendedName>
        <fullName evidence="1">Transglutaminase-like domain-containing protein</fullName>
    </recommendedName>
</protein>
<feature type="domain" description="Transglutaminase-like" evidence="1">
    <location>
        <begin position="471"/>
        <end position="526"/>
    </location>
</feature>
<dbReference type="GO" id="GO:0005737">
    <property type="term" value="C:cytoplasm"/>
    <property type="evidence" value="ECO:0007669"/>
    <property type="project" value="TreeGrafter"/>
</dbReference>
<dbReference type="Pfam" id="PF01841">
    <property type="entry name" value="Transglut_core"/>
    <property type="match status" value="1"/>
</dbReference>
<dbReference type="RefSeq" id="WP_155668558.1">
    <property type="nucleotide sequence ID" value="NZ_WOCA01000006.1"/>
</dbReference>
<dbReference type="SMART" id="SM00460">
    <property type="entry name" value="TGc"/>
    <property type="match status" value="1"/>
</dbReference>
<gene>
    <name evidence="2" type="ORF">GMD78_09215</name>
</gene>
<dbReference type="Gene3D" id="3.10.620.30">
    <property type="match status" value="1"/>
</dbReference>
<dbReference type="EMBL" id="WOCA01000006">
    <property type="protein sequence ID" value="MUK88568.1"/>
    <property type="molecule type" value="Genomic_DNA"/>
</dbReference>
<dbReference type="PROSITE" id="PS51257">
    <property type="entry name" value="PROKAR_LIPOPROTEIN"/>
    <property type="match status" value="1"/>
</dbReference>
<dbReference type="InterPro" id="IPR038765">
    <property type="entry name" value="Papain-like_cys_pep_sf"/>
</dbReference>
<evidence type="ECO:0000313" key="2">
    <source>
        <dbReference type="EMBL" id="MUK88568.1"/>
    </source>
</evidence>
<dbReference type="PANTHER" id="PTHR46333">
    <property type="entry name" value="CYTOKINESIS PROTEIN 3"/>
    <property type="match status" value="1"/>
</dbReference>
<accession>A0A6N8FMK1</accession>
<dbReference type="Proteomes" id="UP000469125">
    <property type="component" value="Unassembled WGS sequence"/>
</dbReference>
<dbReference type="InterPro" id="IPR002931">
    <property type="entry name" value="Transglutaminase-like"/>
</dbReference>
<dbReference type="PANTHER" id="PTHR46333:SF2">
    <property type="entry name" value="CYTOKINESIS PROTEIN 3"/>
    <property type="match status" value="1"/>
</dbReference>
<name>A0A6N8FMK1_9BACI</name>
<evidence type="ECO:0000313" key="3">
    <source>
        <dbReference type="Proteomes" id="UP000469125"/>
    </source>
</evidence>
<evidence type="ECO:0000259" key="1">
    <source>
        <dbReference type="SMART" id="SM00460"/>
    </source>
</evidence>
<dbReference type="SUPFAM" id="SSF54001">
    <property type="entry name" value="Cysteine proteinases"/>
    <property type="match status" value="1"/>
</dbReference>
<reference evidence="2 3" key="1">
    <citation type="submission" date="2019-11" db="EMBL/GenBank/DDBJ databases">
        <authorList>
            <person name="Li X."/>
        </authorList>
    </citation>
    <scope>NUCLEOTIDE SEQUENCE [LARGE SCALE GENOMIC DNA]</scope>
    <source>
        <strain evidence="2 3">L9</strain>
    </source>
</reference>
<proteinExistence type="predicted"/>
<comment type="caution">
    <text evidence="2">The sequence shown here is derived from an EMBL/GenBank/DDBJ whole genome shotgun (WGS) entry which is preliminary data.</text>
</comment>
<organism evidence="2 3">
    <name type="scientific">Ornithinibacillus caprae</name>
    <dbReference type="NCBI Taxonomy" id="2678566"/>
    <lineage>
        <taxon>Bacteria</taxon>
        <taxon>Bacillati</taxon>
        <taxon>Bacillota</taxon>
        <taxon>Bacilli</taxon>
        <taxon>Bacillales</taxon>
        <taxon>Bacillaceae</taxon>
        <taxon>Ornithinibacillus</taxon>
    </lineage>
</organism>
<sequence>MIRMHKVRIVFIIIAVILIGCKNNTDLDSSSDNDTEEKDMEVSVEVEEDESEIQLSSYAEEIGFSLITPTKSELNAQTTVDIQGEIEKSPELTGDLIWIVITPNHQVDELVQDDFNYYIPINEGKFSKELVMHHGEGEYEVSVRVPSNKSEEEGNFYEATNFVVINEDPTIQREVEITQYGVENKIELSNPLLGLQDASGSVNVEGTVPDGYLGDMVLFQVEKENESKQVILPVKNHTFSGDVPLYFGEGVHYIRIQLFNGEDELYYDSATFYADNQTATAFAEMETYKTYTEHGITLYEPTWKAESEWNQVEYPIAGEIDPTLPGADKISHVIVTMNYKDENLESGYLIPVENYKFEGNAYFRFGPGQYEVMVNIPSMEQHDQSMFYFQAIAKVVHHVSNVSDQRDLLPSRGIESNHPTIIQQAESITSGINNERDKAKAIFEFVAKHVAYDVEKAENDIFNIGDSALTVLESGIGICQDYAFLATALLRATGMEAHYVEGYAGERHAWVEVKVDRDWIEMDPTWGAGYVQDGQFHFNYNEDYFDPDPAFLAETHTRDGIMY</sequence>
<keyword evidence="3" id="KW-1185">Reference proteome</keyword>